<evidence type="ECO:0000313" key="3">
    <source>
        <dbReference type="Proteomes" id="UP001500742"/>
    </source>
</evidence>
<dbReference type="SUPFAM" id="SSF51206">
    <property type="entry name" value="cAMP-binding domain-like"/>
    <property type="match status" value="1"/>
</dbReference>
<dbReference type="PROSITE" id="PS50042">
    <property type="entry name" value="CNMP_BINDING_3"/>
    <property type="match status" value="1"/>
</dbReference>
<dbReference type="InterPro" id="IPR014710">
    <property type="entry name" value="RmlC-like_jellyroll"/>
</dbReference>
<accession>A0ABP7Q4P2</accession>
<gene>
    <name evidence="2" type="ORF">GCM10022210_29020</name>
</gene>
<evidence type="ECO:0000313" key="2">
    <source>
        <dbReference type="EMBL" id="GAA3976476.1"/>
    </source>
</evidence>
<evidence type="ECO:0000259" key="1">
    <source>
        <dbReference type="PROSITE" id="PS50042"/>
    </source>
</evidence>
<dbReference type="InterPro" id="IPR000595">
    <property type="entry name" value="cNMP-bd_dom"/>
</dbReference>
<feature type="domain" description="Cyclic nucleotide-binding" evidence="1">
    <location>
        <begin position="1"/>
        <end position="72"/>
    </location>
</feature>
<sequence>MEFLLKEMTGKYYPDRYSMYHQGDTVREAFYVSDGYVACLGFDEFDDKQVISIIGKDSIIAGKSFTAQEPSAYEWVCLPGAYVMRVSYVSMKEVYEKFPDAEELARLVMADISDKELERLKLLKRDAETVVYTFYVNHREFLDNPGMMADKELCTYLLISESTLRNVRQKLFKEGKL</sequence>
<protein>
    <recommendedName>
        <fullName evidence="1">Cyclic nucleotide-binding domain-containing protein</fullName>
    </recommendedName>
</protein>
<dbReference type="Proteomes" id="UP001500742">
    <property type="component" value="Unassembled WGS sequence"/>
</dbReference>
<comment type="caution">
    <text evidence="2">The sequence shown here is derived from an EMBL/GenBank/DDBJ whole genome shotgun (WGS) entry which is preliminary data.</text>
</comment>
<reference evidence="3" key="1">
    <citation type="journal article" date="2019" name="Int. J. Syst. Evol. Microbiol.">
        <title>The Global Catalogue of Microorganisms (GCM) 10K type strain sequencing project: providing services to taxonomists for standard genome sequencing and annotation.</title>
        <authorList>
            <consortium name="The Broad Institute Genomics Platform"/>
            <consortium name="The Broad Institute Genome Sequencing Center for Infectious Disease"/>
            <person name="Wu L."/>
            <person name="Ma J."/>
        </authorList>
    </citation>
    <scope>NUCLEOTIDE SEQUENCE [LARGE SCALE GENOMIC DNA]</scope>
    <source>
        <strain evidence="3">JCM 16601</strain>
    </source>
</reference>
<name>A0ABP7Q4P2_9SPHI</name>
<dbReference type="EMBL" id="BAAAZC010000019">
    <property type="protein sequence ID" value="GAA3976476.1"/>
    <property type="molecule type" value="Genomic_DNA"/>
</dbReference>
<dbReference type="Gene3D" id="2.60.120.10">
    <property type="entry name" value="Jelly Rolls"/>
    <property type="match status" value="1"/>
</dbReference>
<proteinExistence type="predicted"/>
<dbReference type="InterPro" id="IPR018490">
    <property type="entry name" value="cNMP-bd_dom_sf"/>
</dbReference>
<keyword evidence="3" id="KW-1185">Reference proteome</keyword>
<organism evidence="2 3">
    <name type="scientific">Mucilaginibacter dorajii</name>
    <dbReference type="NCBI Taxonomy" id="692994"/>
    <lineage>
        <taxon>Bacteria</taxon>
        <taxon>Pseudomonadati</taxon>
        <taxon>Bacteroidota</taxon>
        <taxon>Sphingobacteriia</taxon>
        <taxon>Sphingobacteriales</taxon>
        <taxon>Sphingobacteriaceae</taxon>
        <taxon>Mucilaginibacter</taxon>
    </lineage>
</organism>